<name>A0A2K3P3K9_TRIPR</name>
<sequence>VIMVDAKPRKEPKLKVDIKANKQSKVDAKSIKEQPNVKAPKLDFRVQFMTARKFDTHAEMISWSAK</sequence>
<evidence type="ECO:0000313" key="1">
    <source>
        <dbReference type="EMBL" id="PNY09867.1"/>
    </source>
</evidence>
<dbReference type="Proteomes" id="UP000236291">
    <property type="component" value="Unassembled WGS sequence"/>
</dbReference>
<protein>
    <submittedName>
        <fullName evidence="1">Uncharacterized protein</fullName>
    </submittedName>
</protein>
<evidence type="ECO:0000313" key="2">
    <source>
        <dbReference type="Proteomes" id="UP000236291"/>
    </source>
</evidence>
<dbReference type="AlphaFoldDB" id="A0A2K3P3K9"/>
<proteinExistence type="predicted"/>
<accession>A0A2K3P3K9</accession>
<organism evidence="1 2">
    <name type="scientific">Trifolium pratense</name>
    <name type="common">Red clover</name>
    <dbReference type="NCBI Taxonomy" id="57577"/>
    <lineage>
        <taxon>Eukaryota</taxon>
        <taxon>Viridiplantae</taxon>
        <taxon>Streptophyta</taxon>
        <taxon>Embryophyta</taxon>
        <taxon>Tracheophyta</taxon>
        <taxon>Spermatophyta</taxon>
        <taxon>Magnoliopsida</taxon>
        <taxon>eudicotyledons</taxon>
        <taxon>Gunneridae</taxon>
        <taxon>Pentapetalae</taxon>
        <taxon>rosids</taxon>
        <taxon>fabids</taxon>
        <taxon>Fabales</taxon>
        <taxon>Fabaceae</taxon>
        <taxon>Papilionoideae</taxon>
        <taxon>50 kb inversion clade</taxon>
        <taxon>NPAAA clade</taxon>
        <taxon>Hologalegina</taxon>
        <taxon>IRL clade</taxon>
        <taxon>Trifolieae</taxon>
        <taxon>Trifolium</taxon>
    </lineage>
</organism>
<gene>
    <name evidence="1" type="ORF">L195_g006426</name>
</gene>
<dbReference type="EMBL" id="ASHM01003431">
    <property type="protein sequence ID" value="PNY09867.1"/>
    <property type="molecule type" value="Genomic_DNA"/>
</dbReference>
<comment type="caution">
    <text evidence="1">The sequence shown here is derived from an EMBL/GenBank/DDBJ whole genome shotgun (WGS) entry which is preliminary data.</text>
</comment>
<feature type="non-terminal residue" evidence="1">
    <location>
        <position position="1"/>
    </location>
</feature>
<reference evidence="1 2" key="2">
    <citation type="journal article" date="2017" name="Front. Plant Sci.">
        <title>Gene Classification and Mining of Molecular Markers Useful in Red Clover (Trifolium pratense) Breeding.</title>
        <authorList>
            <person name="Istvanek J."/>
            <person name="Dluhosova J."/>
            <person name="Dluhos P."/>
            <person name="Patkova L."/>
            <person name="Nedelnik J."/>
            <person name="Repkova J."/>
        </authorList>
    </citation>
    <scope>NUCLEOTIDE SEQUENCE [LARGE SCALE GENOMIC DNA]</scope>
    <source>
        <strain evidence="2">cv. Tatra</strain>
        <tissue evidence="1">Young leaves</tissue>
    </source>
</reference>
<reference evidence="1 2" key="1">
    <citation type="journal article" date="2014" name="Am. J. Bot.">
        <title>Genome assembly and annotation for red clover (Trifolium pratense; Fabaceae).</title>
        <authorList>
            <person name="Istvanek J."/>
            <person name="Jaros M."/>
            <person name="Krenek A."/>
            <person name="Repkova J."/>
        </authorList>
    </citation>
    <scope>NUCLEOTIDE SEQUENCE [LARGE SCALE GENOMIC DNA]</scope>
    <source>
        <strain evidence="2">cv. Tatra</strain>
        <tissue evidence="1">Young leaves</tissue>
    </source>
</reference>